<dbReference type="Proteomes" id="UP000642144">
    <property type="component" value="Unassembled WGS sequence"/>
</dbReference>
<keyword evidence="6" id="KW-1185">Reference proteome</keyword>
<dbReference type="InterPro" id="IPR043128">
    <property type="entry name" value="Rev_trsase/Diguanyl_cyclase"/>
</dbReference>
<dbReference type="NCBIfam" id="TIGR00254">
    <property type="entry name" value="GGDEF"/>
    <property type="match status" value="1"/>
</dbReference>
<dbReference type="EMBL" id="WWCT01000001">
    <property type="protein sequence ID" value="MYN24853.1"/>
    <property type="molecule type" value="Genomic_DNA"/>
</dbReference>
<evidence type="ECO:0000313" key="6">
    <source>
        <dbReference type="Proteomes" id="UP000642144"/>
    </source>
</evidence>
<dbReference type="SUPFAM" id="SSF55073">
    <property type="entry name" value="Nucleotide cyclase"/>
    <property type="match status" value="1"/>
</dbReference>
<feature type="transmembrane region" description="Helical" evidence="3">
    <location>
        <begin position="64"/>
        <end position="81"/>
    </location>
</feature>
<dbReference type="CDD" id="cd01949">
    <property type="entry name" value="GGDEF"/>
    <property type="match status" value="1"/>
</dbReference>
<gene>
    <name evidence="5" type="ORF">GTP69_00340</name>
</gene>
<dbReference type="InterPro" id="IPR050469">
    <property type="entry name" value="Diguanylate_Cyclase"/>
</dbReference>
<comment type="catalytic activity">
    <reaction evidence="2">
        <text>2 GTP = 3',3'-c-di-GMP + 2 diphosphate</text>
        <dbReference type="Rhea" id="RHEA:24898"/>
        <dbReference type="ChEBI" id="CHEBI:33019"/>
        <dbReference type="ChEBI" id="CHEBI:37565"/>
        <dbReference type="ChEBI" id="CHEBI:58805"/>
        <dbReference type="EC" id="2.7.7.65"/>
    </reaction>
</comment>
<evidence type="ECO:0000256" key="3">
    <source>
        <dbReference type="SAM" id="Phobius"/>
    </source>
</evidence>
<protein>
    <recommendedName>
        <fullName evidence="1">diguanylate cyclase</fullName>
        <ecNumber evidence="1">2.7.7.65</ecNumber>
    </recommendedName>
</protein>
<keyword evidence="3" id="KW-1133">Transmembrane helix</keyword>
<dbReference type="InterPro" id="IPR000160">
    <property type="entry name" value="GGDEF_dom"/>
</dbReference>
<comment type="caution">
    <text evidence="5">The sequence shown here is derived from an EMBL/GenBank/DDBJ whole genome shotgun (WGS) entry which is preliminary data.</text>
</comment>
<evidence type="ECO:0000259" key="4">
    <source>
        <dbReference type="PROSITE" id="PS50887"/>
    </source>
</evidence>
<feature type="domain" description="GGDEF" evidence="4">
    <location>
        <begin position="224"/>
        <end position="349"/>
    </location>
</feature>
<dbReference type="EC" id="2.7.7.65" evidence="1"/>
<sequence>MIIARRIHELSGILELDISAQPPYQHALRELKTPSLSLQCIALVGLIAAEATAPDLVPGTPLRFYPACLIGILAGLLISYASRNLRALNVGGCLTIASVCVGFRLILAAYDRSDYWALPLSGLIATSVAVIVSGPLMYGFMMVLAWLLLDLDLSGPDGWWSTLYMASAVVIGLMLSIFLFRLRVFNHLCTLRLVQMAYKDHLTGIPNRRWFMEAVNLGLKNQQLNGYLLMIDVDDFKKINDQAGHDVGDAVLQKIAAIIADTAIGLPHCRLGGEEFAVVVRGGLAQASQVGQSLLRAVSGATVAERRMSISIGGCLLRSDSLSDTMRRADEALYQAKQAGKNRVVFSDACAVDIHSNLF</sequence>
<keyword evidence="3" id="KW-0812">Transmembrane</keyword>
<evidence type="ECO:0000256" key="2">
    <source>
        <dbReference type="ARBA" id="ARBA00034247"/>
    </source>
</evidence>
<proteinExistence type="predicted"/>
<accession>A0ABW9VTA2</accession>
<name>A0ABW9VTA2_9BURK</name>
<dbReference type="PANTHER" id="PTHR45138:SF9">
    <property type="entry name" value="DIGUANYLATE CYCLASE DGCM-RELATED"/>
    <property type="match status" value="1"/>
</dbReference>
<feature type="transmembrane region" description="Helical" evidence="3">
    <location>
        <begin position="87"/>
        <end position="110"/>
    </location>
</feature>
<dbReference type="RefSeq" id="WP_161053011.1">
    <property type="nucleotide sequence ID" value="NZ_WWCT01000001.1"/>
</dbReference>
<dbReference type="PANTHER" id="PTHR45138">
    <property type="entry name" value="REGULATORY COMPONENTS OF SENSORY TRANSDUCTION SYSTEM"/>
    <property type="match status" value="1"/>
</dbReference>
<dbReference type="PROSITE" id="PS50887">
    <property type="entry name" value="GGDEF"/>
    <property type="match status" value="1"/>
</dbReference>
<dbReference type="Gene3D" id="3.30.70.270">
    <property type="match status" value="1"/>
</dbReference>
<dbReference type="Pfam" id="PF00990">
    <property type="entry name" value="GGDEF"/>
    <property type="match status" value="1"/>
</dbReference>
<feature type="transmembrane region" description="Helical" evidence="3">
    <location>
        <begin position="36"/>
        <end position="57"/>
    </location>
</feature>
<reference evidence="5 6" key="1">
    <citation type="submission" date="2019-12" db="EMBL/GenBank/DDBJ databases">
        <title>Novel species isolated from a subtropical stream in China.</title>
        <authorList>
            <person name="Lu H."/>
        </authorList>
    </citation>
    <scope>NUCLEOTIDE SEQUENCE [LARGE SCALE GENOMIC DNA]</scope>
    <source>
        <strain evidence="5 6">CY42W</strain>
    </source>
</reference>
<dbReference type="SMART" id="SM00267">
    <property type="entry name" value="GGDEF"/>
    <property type="match status" value="1"/>
</dbReference>
<evidence type="ECO:0000256" key="1">
    <source>
        <dbReference type="ARBA" id="ARBA00012528"/>
    </source>
</evidence>
<feature type="transmembrane region" description="Helical" evidence="3">
    <location>
        <begin position="122"/>
        <end position="149"/>
    </location>
</feature>
<dbReference type="InterPro" id="IPR029787">
    <property type="entry name" value="Nucleotide_cyclase"/>
</dbReference>
<keyword evidence="3" id="KW-0472">Membrane</keyword>
<evidence type="ECO:0000313" key="5">
    <source>
        <dbReference type="EMBL" id="MYN24853.1"/>
    </source>
</evidence>
<feature type="transmembrane region" description="Helical" evidence="3">
    <location>
        <begin position="161"/>
        <end position="182"/>
    </location>
</feature>
<organism evidence="5 6">
    <name type="scientific">Duganella levis</name>
    <dbReference type="NCBI Taxonomy" id="2692169"/>
    <lineage>
        <taxon>Bacteria</taxon>
        <taxon>Pseudomonadati</taxon>
        <taxon>Pseudomonadota</taxon>
        <taxon>Betaproteobacteria</taxon>
        <taxon>Burkholderiales</taxon>
        <taxon>Oxalobacteraceae</taxon>
        <taxon>Telluria group</taxon>
        <taxon>Duganella</taxon>
    </lineage>
</organism>